<dbReference type="KEGG" id="acel:acsn021_18290"/>
<reference evidence="1 2" key="1">
    <citation type="journal article" date="2016" name="Int. J. Syst. Evol. Microbiol.">
        <title>Descriptions of Anaerotaenia torta gen. nov., sp. nov. and Anaerocolumna cellulosilytica gen. nov., sp. nov. isolated from a methanogenic reactor of cattle waste.</title>
        <authorList>
            <person name="Uek A."/>
            <person name="Ohtaki Y."/>
            <person name="Kaku N."/>
            <person name="Ueki K."/>
        </authorList>
    </citation>
    <scope>NUCLEOTIDE SEQUENCE [LARGE SCALE GENOMIC DNA]</scope>
    <source>
        <strain evidence="1 2">SN021</strain>
    </source>
</reference>
<dbReference type="RefSeq" id="WP_184091189.1">
    <property type="nucleotide sequence ID" value="NZ_AP023367.1"/>
</dbReference>
<accession>A0A6S6R4D4</accession>
<dbReference type="AlphaFoldDB" id="A0A6S6R4D4"/>
<evidence type="ECO:0000313" key="2">
    <source>
        <dbReference type="Proteomes" id="UP000515561"/>
    </source>
</evidence>
<sequence>MLPLDKTHKPKAQWGMLAFTMLLFMTGFLIRIIAKDNLDYSTRDNFLLPKFYLMGLP</sequence>
<protein>
    <submittedName>
        <fullName evidence="1">Uncharacterized protein</fullName>
    </submittedName>
</protein>
<dbReference type="EMBL" id="AP023367">
    <property type="protein sequence ID" value="BCJ94260.1"/>
    <property type="molecule type" value="Genomic_DNA"/>
</dbReference>
<gene>
    <name evidence="1" type="ORF">acsn021_18290</name>
</gene>
<keyword evidence="2" id="KW-1185">Reference proteome</keyword>
<evidence type="ECO:0000313" key="1">
    <source>
        <dbReference type="EMBL" id="BCJ94260.1"/>
    </source>
</evidence>
<proteinExistence type="predicted"/>
<organism evidence="1 2">
    <name type="scientific">Anaerocolumna cellulosilytica</name>
    <dbReference type="NCBI Taxonomy" id="433286"/>
    <lineage>
        <taxon>Bacteria</taxon>
        <taxon>Bacillati</taxon>
        <taxon>Bacillota</taxon>
        <taxon>Clostridia</taxon>
        <taxon>Lachnospirales</taxon>
        <taxon>Lachnospiraceae</taxon>
        <taxon>Anaerocolumna</taxon>
    </lineage>
</organism>
<dbReference type="Proteomes" id="UP000515561">
    <property type="component" value="Chromosome"/>
</dbReference>
<name>A0A6S6R4D4_9FIRM</name>